<evidence type="ECO:0000256" key="3">
    <source>
        <dbReference type="ARBA" id="ARBA00022777"/>
    </source>
</evidence>
<dbReference type="EMBL" id="NBSK02000003">
    <property type="protein sequence ID" value="KAJ0216295.1"/>
    <property type="molecule type" value="Genomic_DNA"/>
</dbReference>
<keyword evidence="3" id="KW-0418">Kinase</keyword>
<keyword evidence="9" id="KW-1185">Reference proteome</keyword>
<dbReference type="Gene3D" id="1.10.510.10">
    <property type="entry name" value="Transferase(Phosphotransferase) domain 1"/>
    <property type="match status" value="1"/>
</dbReference>
<evidence type="ECO:0000313" key="9">
    <source>
        <dbReference type="Proteomes" id="UP000235145"/>
    </source>
</evidence>
<keyword evidence="4 5" id="KW-0067">ATP-binding</keyword>
<protein>
    <recommendedName>
        <fullName evidence="7">Protein kinase domain-containing protein</fullName>
    </recommendedName>
</protein>
<evidence type="ECO:0000256" key="1">
    <source>
        <dbReference type="ARBA" id="ARBA00022679"/>
    </source>
</evidence>
<organism evidence="8 9">
    <name type="scientific">Lactuca sativa</name>
    <name type="common">Garden lettuce</name>
    <dbReference type="NCBI Taxonomy" id="4236"/>
    <lineage>
        <taxon>Eukaryota</taxon>
        <taxon>Viridiplantae</taxon>
        <taxon>Streptophyta</taxon>
        <taxon>Embryophyta</taxon>
        <taxon>Tracheophyta</taxon>
        <taxon>Spermatophyta</taxon>
        <taxon>Magnoliopsida</taxon>
        <taxon>eudicotyledons</taxon>
        <taxon>Gunneridae</taxon>
        <taxon>Pentapetalae</taxon>
        <taxon>asterids</taxon>
        <taxon>campanulids</taxon>
        <taxon>Asterales</taxon>
        <taxon>Asteraceae</taxon>
        <taxon>Cichorioideae</taxon>
        <taxon>Cichorieae</taxon>
        <taxon>Lactucinae</taxon>
        <taxon>Lactuca</taxon>
    </lineage>
</organism>
<evidence type="ECO:0000256" key="5">
    <source>
        <dbReference type="PROSITE-ProRule" id="PRU10141"/>
    </source>
</evidence>
<dbReference type="Gene3D" id="3.30.200.20">
    <property type="entry name" value="Phosphorylase Kinase, domain 1"/>
    <property type="match status" value="1"/>
</dbReference>
<evidence type="ECO:0000256" key="4">
    <source>
        <dbReference type="ARBA" id="ARBA00022840"/>
    </source>
</evidence>
<feature type="domain" description="Protein kinase" evidence="7">
    <location>
        <begin position="1"/>
        <end position="247"/>
    </location>
</feature>
<dbReference type="GO" id="GO:0004714">
    <property type="term" value="F:transmembrane receptor protein tyrosine kinase activity"/>
    <property type="evidence" value="ECO:0007669"/>
    <property type="project" value="InterPro"/>
</dbReference>
<evidence type="ECO:0000256" key="2">
    <source>
        <dbReference type="ARBA" id="ARBA00022741"/>
    </source>
</evidence>
<keyword evidence="2 5" id="KW-0547">Nucleotide-binding</keyword>
<dbReference type="InterPro" id="IPR008271">
    <property type="entry name" value="Ser/Thr_kinase_AS"/>
</dbReference>
<feature type="binding site" evidence="5">
    <location>
        <position position="52"/>
    </location>
    <ligand>
        <name>ATP</name>
        <dbReference type="ChEBI" id="CHEBI:30616"/>
    </ligand>
</feature>
<dbReference type="Proteomes" id="UP000235145">
    <property type="component" value="Unassembled WGS sequence"/>
</dbReference>
<dbReference type="InterPro" id="IPR017441">
    <property type="entry name" value="Protein_kinase_ATP_BS"/>
</dbReference>
<proteinExistence type="inferred from homology"/>
<comment type="caution">
    <text evidence="8">The sequence shown here is derived from an EMBL/GenBank/DDBJ whole genome shotgun (WGS) entry which is preliminary data.</text>
</comment>
<dbReference type="AlphaFoldDB" id="A0A9R1XIU6"/>
<keyword evidence="6" id="KW-0723">Serine/threonine-protein kinase</keyword>
<gene>
    <name evidence="8" type="ORF">LSAT_V11C300114640</name>
</gene>
<dbReference type="InterPro" id="IPR045272">
    <property type="entry name" value="ANXUR1/2-like"/>
</dbReference>
<dbReference type="PANTHER" id="PTHR27003">
    <property type="entry name" value="OS07G0166700 PROTEIN"/>
    <property type="match status" value="1"/>
</dbReference>
<dbReference type="GO" id="GO:0005524">
    <property type="term" value="F:ATP binding"/>
    <property type="evidence" value="ECO:0007669"/>
    <property type="project" value="UniProtKB-UniRule"/>
</dbReference>
<evidence type="ECO:0000313" key="8">
    <source>
        <dbReference type="EMBL" id="KAJ0216295.1"/>
    </source>
</evidence>
<dbReference type="PROSITE" id="PS00108">
    <property type="entry name" value="PROTEIN_KINASE_ST"/>
    <property type="match status" value="1"/>
</dbReference>
<sequence>MSFMEEFDHLKIVLKDIISATDNFSYHKRIGRGGFGVVYKGELEGKMMAAFKCLDGSIGQWNIDSLTWRHRLNICVEAACALSFLYAQPIETDTRQRVVHQDFKSSNILLDENWTAKVSNFGMSKTHLLSNVVGTPGYCDPLAIETGFLSEESDVYSFGVVLFELSLINDSIKRPRMAEIVKELEFAIEQLEDFNDLGKKYLDFEEMKWISDLAVVPLTYNSQSQFYRLFLKGFPIADGKTAEDINE</sequence>
<evidence type="ECO:0000259" key="7">
    <source>
        <dbReference type="PROSITE" id="PS50011"/>
    </source>
</evidence>
<comment type="similarity">
    <text evidence="6">Belongs to the protein kinase superfamily.</text>
</comment>
<dbReference type="PROSITE" id="PS50011">
    <property type="entry name" value="PROTEIN_KINASE_DOM"/>
    <property type="match status" value="1"/>
</dbReference>
<name>A0A9R1XIU6_LACSA</name>
<dbReference type="GO" id="GO:0004674">
    <property type="term" value="F:protein serine/threonine kinase activity"/>
    <property type="evidence" value="ECO:0007669"/>
    <property type="project" value="UniProtKB-KW"/>
</dbReference>
<accession>A0A9R1XIU6</accession>
<dbReference type="GO" id="GO:0005886">
    <property type="term" value="C:plasma membrane"/>
    <property type="evidence" value="ECO:0000318"/>
    <property type="project" value="GO_Central"/>
</dbReference>
<dbReference type="GO" id="GO:0004672">
    <property type="term" value="F:protein kinase activity"/>
    <property type="evidence" value="ECO:0000318"/>
    <property type="project" value="GO_Central"/>
</dbReference>
<dbReference type="InterPro" id="IPR011009">
    <property type="entry name" value="Kinase-like_dom_sf"/>
</dbReference>
<dbReference type="InterPro" id="IPR000719">
    <property type="entry name" value="Prot_kinase_dom"/>
</dbReference>
<dbReference type="Pfam" id="PF00069">
    <property type="entry name" value="Pkinase"/>
    <property type="match status" value="1"/>
</dbReference>
<reference evidence="8 9" key="1">
    <citation type="journal article" date="2017" name="Nat. Commun.">
        <title>Genome assembly with in vitro proximity ligation data and whole-genome triplication in lettuce.</title>
        <authorList>
            <person name="Reyes-Chin-Wo S."/>
            <person name="Wang Z."/>
            <person name="Yang X."/>
            <person name="Kozik A."/>
            <person name="Arikit S."/>
            <person name="Song C."/>
            <person name="Xia L."/>
            <person name="Froenicke L."/>
            <person name="Lavelle D.O."/>
            <person name="Truco M.J."/>
            <person name="Xia R."/>
            <person name="Zhu S."/>
            <person name="Xu C."/>
            <person name="Xu H."/>
            <person name="Xu X."/>
            <person name="Cox K."/>
            <person name="Korf I."/>
            <person name="Meyers B.C."/>
            <person name="Michelmore R.W."/>
        </authorList>
    </citation>
    <scope>NUCLEOTIDE SEQUENCE [LARGE SCALE GENOMIC DNA]</scope>
    <source>
        <strain evidence="9">cv. Salinas</strain>
        <tissue evidence="8">Seedlings</tissue>
    </source>
</reference>
<dbReference type="SUPFAM" id="SSF56112">
    <property type="entry name" value="Protein kinase-like (PK-like)"/>
    <property type="match status" value="1"/>
</dbReference>
<dbReference type="PROSITE" id="PS00107">
    <property type="entry name" value="PROTEIN_KINASE_ATP"/>
    <property type="match status" value="1"/>
</dbReference>
<evidence type="ECO:0000256" key="6">
    <source>
        <dbReference type="RuleBase" id="RU000304"/>
    </source>
</evidence>
<dbReference type="PANTHER" id="PTHR27003:SF359">
    <property type="entry name" value="SERINE_THREONINE-PROTEIN KINASE UNC-51-RELATED"/>
    <property type="match status" value="1"/>
</dbReference>
<keyword evidence="1" id="KW-0808">Transferase</keyword>